<dbReference type="InterPro" id="IPR002397">
    <property type="entry name" value="Cyt_P450_B"/>
</dbReference>
<keyword evidence="3 7" id="KW-0479">Metal-binding</keyword>
<sequence length="402" mass="44026">MTESVIQLPTAGEPVFDTFDRICRRGPVVPIELPGNVSAWIAVSYQAVSEILAADGTVFSKNARNCPALQDGTIPADWPMRAFTDIDHMLNLDGADHRRLKKTIGQAFSPARVAALEPRIRRIVTELIDDIPDPTGEVDLVEDVTMPFPVRVICELFGVPVSDQRQFRGWAATIMSHLSTAEHIHAAMGALIGYLTELLNSKRHSPADDLTSALLQANADNGLADKELVDMLWLVLMAGHETTVHLLGNAVVTLCAHPEQLAKARAEDRWADVVEEMLRFRSPAGNMFNRYALRDVTIAGVDIPAGAIVGWYGGVGRDPDHYPGADIFDIDRDFRDQLAFGRGPHFCLGAHLARLEARIALSALFDRFPRLRLACDPAVIPYSPQFITCGPLTLPVLLDSSA</sequence>
<keyword evidence="4 7" id="KW-0560">Oxidoreductase</keyword>
<evidence type="ECO:0000256" key="4">
    <source>
        <dbReference type="ARBA" id="ARBA00023002"/>
    </source>
</evidence>
<proteinExistence type="inferred from homology"/>
<dbReference type="SUPFAM" id="SSF48264">
    <property type="entry name" value="Cytochrome P450"/>
    <property type="match status" value="1"/>
</dbReference>
<evidence type="ECO:0000256" key="1">
    <source>
        <dbReference type="ARBA" id="ARBA00010617"/>
    </source>
</evidence>
<evidence type="ECO:0000313" key="9">
    <source>
        <dbReference type="Proteomes" id="UP000702209"/>
    </source>
</evidence>
<evidence type="ECO:0000256" key="2">
    <source>
        <dbReference type="ARBA" id="ARBA00022617"/>
    </source>
</evidence>
<dbReference type="Pfam" id="PF00067">
    <property type="entry name" value="p450"/>
    <property type="match status" value="1"/>
</dbReference>
<protein>
    <submittedName>
        <fullName evidence="8">Cytochrome P450</fullName>
    </submittedName>
</protein>
<dbReference type="InterPro" id="IPR001128">
    <property type="entry name" value="Cyt_P450"/>
</dbReference>
<keyword evidence="5 7" id="KW-0408">Iron</keyword>
<accession>A0ABS0CSJ7</accession>
<dbReference type="Gene3D" id="1.10.630.10">
    <property type="entry name" value="Cytochrome P450"/>
    <property type="match status" value="1"/>
</dbReference>
<keyword evidence="6 7" id="KW-0503">Monooxygenase</keyword>
<dbReference type="RefSeq" id="WP_195130866.1">
    <property type="nucleotide sequence ID" value="NZ_JADLQX010000013.1"/>
</dbReference>
<evidence type="ECO:0000313" key="8">
    <source>
        <dbReference type="EMBL" id="MBF6299605.1"/>
    </source>
</evidence>
<organism evidence="8 9">
    <name type="scientific">Nocardia amamiensis</name>
    <dbReference type="NCBI Taxonomy" id="404578"/>
    <lineage>
        <taxon>Bacteria</taxon>
        <taxon>Bacillati</taxon>
        <taxon>Actinomycetota</taxon>
        <taxon>Actinomycetes</taxon>
        <taxon>Mycobacteriales</taxon>
        <taxon>Nocardiaceae</taxon>
        <taxon>Nocardia</taxon>
    </lineage>
</organism>
<evidence type="ECO:0000256" key="3">
    <source>
        <dbReference type="ARBA" id="ARBA00022723"/>
    </source>
</evidence>
<dbReference type="PRINTS" id="PR00385">
    <property type="entry name" value="P450"/>
</dbReference>
<gene>
    <name evidence="8" type="ORF">IU459_18965</name>
</gene>
<dbReference type="Proteomes" id="UP000702209">
    <property type="component" value="Unassembled WGS sequence"/>
</dbReference>
<dbReference type="EMBL" id="JADLQX010000013">
    <property type="protein sequence ID" value="MBF6299605.1"/>
    <property type="molecule type" value="Genomic_DNA"/>
</dbReference>
<dbReference type="InterPro" id="IPR036396">
    <property type="entry name" value="Cyt_P450_sf"/>
</dbReference>
<comment type="caution">
    <text evidence="8">The sequence shown here is derived from an EMBL/GenBank/DDBJ whole genome shotgun (WGS) entry which is preliminary data.</text>
</comment>
<evidence type="ECO:0000256" key="6">
    <source>
        <dbReference type="ARBA" id="ARBA00023033"/>
    </source>
</evidence>
<dbReference type="CDD" id="cd11029">
    <property type="entry name" value="CYP107-like"/>
    <property type="match status" value="1"/>
</dbReference>
<dbReference type="PROSITE" id="PS00086">
    <property type="entry name" value="CYTOCHROME_P450"/>
    <property type="match status" value="1"/>
</dbReference>
<evidence type="ECO:0000256" key="7">
    <source>
        <dbReference type="RuleBase" id="RU000461"/>
    </source>
</evidence>
<comment type="similarity">
    <text evidence="1 7">Belongs to the cytochrome P450 family.</text>
</comment>
<keyword evidence="2 7" id="KW-0349">Heme</keyword>
<evidence type="ECO:0000256" key="5">
    <source>
        <dbReference type="ARBA" id="ARBA00023004"/>
    </source>
</evidence>
<name>A0ABS0CSJ7_9NOCA</name>
<dbReference type="PANTHER" id="PTHR46696">
    <property type="entry name" value="P450, PUTATIVE (EUROFUNG)-RELATED"/>
    <property type="match status" value="1"/>
</dbReference>
<dbReference type="PANTHER" id="PTHR46696:SF1">
    <property type="entry name" value="CYTOCHROME P450 YJIB-RELATED"/>
    <property type="match status" value="1"/>
</dbReference>
<dbReference type="InterPro" id="IPR017972">
    <property type="entry name" value="Cyt_P450_CS"/>
</dbReference>
<keyword evidence="9" id="KW-1185">Reference proteome</keyword>
<reference evidence="8 9" key="1">
    <citation type="submission" date="2020-10" db="EMBL/GenBank/DDBJ databases">
        <title>Identification of Nocardia species via Next-generation sequencing and recognition of intraspecies genetic diversity.</title>
        <authorList>
            <person name="Li P."/>
            <person name="Li P."/>
            <person name="Lu B."/>
        </authorList>
    </citation>
    <scope>NUCLEOTIDE SEQUENCE [LARGE SCALE GENOMIC DNA]</scope>
    <source>
        <strain evidence="8 9">BJ06-0157</strain>
    </source>
</reference>
<dbReference type="PRINTS" id="PR00359">
    <property type="entry name" value="BP450"/>
</dbReference>